<name>A0ABU9BHD3_9BURK</name>
<evidence type="ECO:0008006" key="3">
    <source>
        <dbReference type="Google" id="ProtNLM"/>
    </source>
</evidence>
<dbReference type="Pfam" id="PF09487">
    <property type="entry name" value="HrpB2"/>
    <property type="match status" value="1"/>
</dbReference>
<proteinExistence type="predicted"/>
<dbReference type="InterPro" id="IPR013391">
    <property type="entry name" value="T3SS_HrpB2"/>
</dbReference>
<sequence>MDPVQGLAGLDVHRAFERAGAPAPQVDRLANRFADLLAQEPPTHTVPEVGAPTVVSRLVGEHERMYHGLVKDMARAAVDTPHMTPQQATLKQVELMFRVVNVSMQNNACVYVAQSSKNGLQTLMKNQ</sequence>
<gene>
    <name evidence="1" type="ORF">AACH06_00845</name>
</gene>
<comment type="caution">
    <text evidence="1">The sequence shown here is derived from an EMBL/GenBank/DDBJ whole genome shotgun (WGS) entry which is preliminary data.</text>
</comment>
<dbReference type="Proteomes" id="UP001371218">
    <property type="component" value="Unassembled WGS sequence"/>
</dbReference>
<evidence type="ECO:0000313" key="2">
    <source>
        <dbReference type="Proteomes" id="UP001371218"/>
    </source>
</evidence>
<keyword evidence="2" id="KW-1185">Reference proteome</keyword>
<dbReference type="EMBL" id="JBBUTG010000001">
    <property type="protein sequence ID" value="MEK8029351.1"/>
    <property type="molecule type" value="Genomic_DNA"/>
</dbReference>
<accession>A0ABU9BHD3</accession>
<evidence type="ECO:0000313" key="1">
    <source>
        <dbReference type="EMBL" id="MEK8029351.1"/>
    </source>
</evidence>
<organism evidence="1 2">
    <name type="scientific">Ideonella lacteola</name>
    <dbReference type="NCBI Taxonomy" id="2984193"/>
    <lineage>
        <taxon>Bacteria</taxon>
        <taxon>Pseudomonadati</taxon>
        <taxon>Pseudomonadota</taxon>
        <taxon>Betaproteobacteria</taxon>
        <taxon>Burkholderiales</taxon>
        <taxon>Sphaerotilaceae</taxon>
        <taxon>Ideonella</taxon>
    </lineage>
</organism>
<reference evidence="1 2" key="1">
    <citation type="submission" date="2024-04" db="EMBL/GenBank/DDBJ databases">
        <title>Novel species of the genus Ideonella isolated from streams.</title>
        <authorList>
            <person name="Lu H."/>
        </authorList>
    </citation>
    <scope>NUCLEOTIDE SEQUENCE [LARGE SCALE GENOMIC DNA]</scope>
    <source>
        <strain evidence="1 2">DXS29W</strain>
    </source>
</reference>
<protein>
    <recommendedName>
        <fullName evidence="3">Type III secretion protein HrpB2</fullName>
    </recommendedName>
</protein>
<dbReference type="RefSeq" id="WP_341423692.1">
    <property type="nucleotide sequence ID" value="NZ_JBBUTG010000001.1"/>
</dbReference>